<accession>A0AAD4GUY0</accession>
<dbReference type="EMBL" id="VCAU01000029">
    <property type="protein sequence ID" value="KAF9890110.1"/>
    <property type="molecule type" value="Genomic_DNA"/>
</dbReference>
<dbReference type="GO" id="GO:0019441">
    <property type="term" value="P:L-tryptophan catabolic process to kynurenine"/>
    <property type="evidence" value="ECO:0007669"/>
    <property type="project" value="InterPro"/>
</dbReference>
<gene>
    <name evidence="2" type="ORF">FE257_006271</name>
</gene>
<dbReference type="InterPro" id="IPR037175">
    <property type="entry name" value="KFase_sf"/>
</dbReference>
<evidence type="ECO:0000313" key="3">
    <source>
        <dbReference type="Proteomes" id="UP001194746"/>
    </source>
</evidence>
<dbReference type="PANTHER" id="PTHR34861:SF10">
    <property type="entry name" value="CYCLASE"/>
    <property type="match status" value="1"/>
</dbReference>
<dbReference type="AlphaFoldDB" id="A0AAD4GUY0"/>
<comment type="similarity">
    <text evidence="1">Belongs to the Cyclase 1 superfamily.</text>
</comment>
<dbReference type="Gene3D" id="3.50.30.50">
    <property type="entry name" value="Putative cyclase"/>
    <property type="match status" value="1"/>
</dbReference>
<reference evidence="2" key="2">
    <citation type="submission" date="2020-02" db="EMBL/GenBank/DDBJ databases">
        <authorList>
            <person name="Gilchrist C.L.M."/>
            <person name="Chooi Y.-H."/>
        </authorList>
    </citation>
    <scope>NUCLEOTIDE SEQUENCE</scope>
    <source>
        <strain evidence="2">MST-FP2251</strain>
    </source>
</reference>
<organism evidence="2 3">
    <name type="scientific">Aspergillus nanangensis</name>
    <dbReference type="NCBI Taxonomy" id="2582783"/>
    <lineage>
        <taxon>Eukaryota</taxon>
        <taxon>Fungi</taxon>
        <taxon>Dikarya</taxon>
        <taxon>Ascomycota</taxon>
        <taxon>Pezizomycotina</taxon>
        <taxon>Eurotiomycetes</taxon>
        <taxon>Eurotiomycetidae</taxon>
        <taxon>Eurotiales</taxon>
        <taxon>Aspergillaceae</taxon>
        <taxon>Aspergillus</taxon>
        <taxon>Aspergillus subgen. Circumdati</taxon>
    </lineage>
</organism>
<comment type="caution">
    <text evidence="2">The sequence shown here is derived from an EMBL/GenBank/DDBJ whole genome shotgun (WGS) entry which is preliminary data.</text>
</comment>
<evidence type="ECO:0000313" key="2">
    <source>
        <dbReference type="EMBL" id="KAF9890110.1"/>
    </source>
</evidence>
<evidence type="ECO:0000256" key="1">
    <source>
        <dbReference type="ARBA" id="ARBA00007865"/>
    </source>
</evidence>
<dbReference type="PANTHER" id="PTHR34861">
    <property type="match status" value="1"/>
</dbReference>
<dbReference type="Proteomes" id="UP001194746">
    <property type="component" value="Unassembled WGS sequence"/>
</dbReference>
<reference evidence="2" key="1">
    <citation type="journal article" date="2019" name="Beilstein J. Org. Chem.">
        <title>Nanangenines: drimane sesquiterpenoids as the dominant metabolite cohort of a novel Australian fungus, Aspergillus nanangensis.</title>
        <authorList>
            <person name="Lacey H.J."/>
            <person name="Gilchrist C.L.M."/>
            <person name="Crombie A."/>
            <person name="Kalaitzis J.A."/>
            <person name="Vuong D."/>
            <person name="Rutledge P.J."/>
            <person name="Turner P."/>
            <person name="Pitt J.I."/>
            <person name="Lacey E."/>
            <person name="Chooi Y.H."/>
            <person name="Piggott A.M."/>
        </authorList>
    </citation>
    <scope>NUCLEOTIDE SEQUENCE</scope>
    <source>
        <strain evidence="2">MST-FP2251</strain>
    </source>
</reference>
<proteinExistence type="inferred from homology"/>
<dbReference type="SUPFAM" id="SSF102198">
    <property type="entry name" value="Putative cyclase"/>
    <property type="match status" value="1"/>
</dbReference>
<name>A0AAD4GUY0_ASPNN</name>
<sequence length="327" mass="36972">MTGPTYVFKSFDEAKKIPGTPQGCLWGVYDKDGVKDQVGSINLLTPEVVKEASKEIQSGQHVQLDWPLHSLSHPGFGRKLFSHKILSLKESLGAYGFDDEIHINTQSGSQWDSLRHHASAETQMFYNGLTFDESLTSQRNGTHNWCERGGIVGRGLLVDMVRFYEKRDGSSPNPITRHEIPIKDVIEAMNEQGSVPRQGDMLMIRTGFIRWHNQASDQERKEGTFDNSQLIGLEACEETVRWLYDQHFAALIADTVAVEAWPPRRDSPWKIHDWALVWWGTPLGEMWDLEGLSQECEKHQRWTFFVTSAPLHIKGGVGSPPGSIAIF</sequence>
<protein>
    <recommendedName>
        <fullName evidence="4">Cyclase</fullName>
    </recommendedName>
</protein>
<keyword evidence="3" id="KW-1185">Reference proteome</keyword>
<dbReference type="Pfam" id="PF04199">
    <property type="entry name" value="Cyclase"/>
    <property type="match status" value="1"/>
</dbReference>
<evidence type="ECO:0008006" key="4">
    <source>
        <dbReference type="Google" id="ProtNLM"/>
    </source>
</evidence>
<dbReference type="GO" id="GO:0004061">
    <property type="term" value="F:arylformamidase activity"/>
    <property type="evidence" value="ECO:0007669"/>
    <property type="project" value="InterPro"/>
</dbReference>
<dbReference type="InterPro" id="IPR007325">
    <property type="entry name" value="KFase/CYL"/>
</dbReference>